<evidence type="ECO:0000313" key="3">
    <source>
        <dbReference type="EMBL" id="PNH19527.1"/>
    </source>
</evidence>
<reference evidence="4" key="1">
    <citation type="submission" date="2017-04" db="EMBL/GenBank/DDBJ databases">
        <authorList>
            <person name="Bumgarner R.E."/>
            <person name="Fredricks D.N."/>
            <person name="Srinivasan S."/>
        </authorList>
    </citation>
    <scope>NUCLEOTIDE SEQUENCE [LARGE SCALE GENOMIC DNA]</scope>
    <source>
        <strain evidence="4">KA00405</strain>
    </source>
</reference>
<dbReference type="EMBL" id="NBZD01000001">
    <property type="protein sequence ID" value="PNH19527.1"/>
    <property type="molecule type" value="Genomic_DNA"/>
</dbReference>
<evidence type="ECO:0000256" key="1">
    <source>
        <dbReference type="SAM" id="Phobius"/>
    </source>
</evidence>
<dbReference type="AlphaFoldDB" id="A0A2J8B418"/>
<keyword evidence="1" id="KW-1133">Transmembrane helix</keyword>
<feature type="domain" description="DUF6382" evidence="2">
    <location>
        <begin position="13"/>
        <end position="133"/>
    </location>
</feature>
<dbReference type="InterPro" id="IPR045962">
    <property type="entry name" value="DUF6382"/>
</dbReference>
<feature type="transmembrane region" description="Helical" evidence="1">
    <location>
        <begin position="266"/>
        <end position="287"/>
    </location>
</feature>
<comment type="caution">
    <text evidence="3">The sequence shown here is derived from an EMBL/GenBank/DDBJ whole genome shotgun (WGS) entry which is preliminary data.</text>
</comment>
<accession>A0A2J8B418</accession>
<evidence type="ECO:0000313" key="4">
    <source>
        <dbReference type="Proteomes" id="UP000236394"/>
    </source>
</evidence>
<proteinExistence type="predicted"/>
<protein>
    <recommendedName>
        <fullName evidence="2">DUF6382 domain-containing protein</fullName>
    </recommendedName>
</protein>
<dbReference type="Proteomes" id="UP000236394">
    <property type="component" value="Unassembled WGS sequence"/>
</dbReference>
<organism evidence="3 4">
    <name type="scientific">Mageeibacillus indolicus</name>
    <dbReference type="NCBI Taxonomy" id="884684"/>
    <lineage>
        <taxon>Bacteria</taxon>
        <taxon>Bacillati</taxon>
        <taxon>Bacillota</taxon>
        <taxon>Clostridia</taxon>
        <taxon>Eubacteriales</taxon>
        <taxon>Oscillospiraceae</taxon>
        <taxon>Mageeibacillus</taxon>
    </lineage>
</organism>
<gene>
    <name evidence="3" type="ORF">B7R76_01175</name>
</gene>
<name>A0A2J8B418_9FIRM</name>
<evidence type="ECO:0000259" key="2">
    <source>
        <dbReference type="Pfam" id="PF19909"/>
    </source>
</evidence>
<dbReference type="RefSeq" id="WP_012993584.1">
    <property type="nucleotide sequence ID" value="NZ_NBZD01000001.1"/>
</dbReference>
<sequence>MAELKPTRLINFNYVLTAGESFSDFQNEALSSMNWHGLLLPTCQIEPEHMSLVCRISNKISLSELGRTEKLDIGFMVTLINHCGELWAAVDNSQLVADNILFDPDSIFFPPDKLDACEAGFIYLPVWQEQNDNSHACALATGGRLGLVELFLQQNQQLNENQKIELINAAAESMAGLVECVNKLSYTATAPSDLATPQPYFNDVAKTYTAAPSNQAASPPLNGNTIIPAYIKAGQASTKGRFDAFSDHNYAENTGTNIRNRNSNRYLALLIQAVYLVVCLTLPFWLPDSHRKPSFIAISIEWLVLLCLDLKLFVFSRRGLFKRKPINRKTSTSFNTDRAANAPEIRQPPPTANFLQFSAMPSDKEETVKAVDNSLLFSETIIDKQAAVPNNPAFISRSIPGSSNERRSDRIYILRNNFVLGTDPIKADCLLPNHGHRPRSVARIKNNAGTYYIEPLVRDSVSLNGKKLKPYTDCPLPNTATIRLNNTAYYFCCNS</sequence>
<feature type="transmembrane region" description="Helical" evidence="1">
    <location>
        <begin position="293"/>
        <end position="314"/>
    </location>
</feature>
<dbReference type="Pfam" id="PF19909">
    <property type="entry name" value="DUF6382"/>
    <property type="match status" value="1"/>
</dbReference>
<keyword evidence="1" id="KW-0472">Membrane</keyword>
<keyword evidence="1" id="KW-0812">Transmembrane</keyword>